<reference evidence="1 2" key="1">
    <citation type="journal article" date="2012" name="MBio">
        <title>De novo assembly of the Pneumocystis jirovecii genome from a single bronchoalveolar lavage fluid specimen from a patient.</title>
        <authorList>
            <person name="Cisse O.H."/>
            <person name="Pagni M."/>
            <person name="Hauser P.M."/>
        </authorList>
    </citation>
    <scope>NUCLEOTIDE SEQUENCE [LARGE SCALE GENOMIC DNA]</scope>
    <source>
        <strain evidence="1 2">SE8</strain>
    </source>
</reference>
<dbReference type="EMBL" id="CAKM01000081">
    <property type="protein sequence ID" value="CCJ28515.1"/>
    <property type="molecule type" value="Genomic_DNA"/>
</dbReference>
<protein>
    <submittedName>
        <fullName evidence="1">Uncharacterized protein</fullName>
    </submittedName>
</protein>
<evidence type="ECO:0000313" key="1">
    <source>
        <dbReference type="EMBL" id="CCJ28515.1"/>
    </source>
</evidence>
<dbReference type="Proteomes" id="UP000010422">
    <property type="component" value="Unassembled WGS sequence"/>
</dbReference>
<comment type="caution">
    <text evidence="1">The sequence shown here is derived from an EMBL/GenBank/DDBJ whole genome shotgun (WGS) entry which is preliminary data.</text>
</comment>
<sequence length="45" mass="4812">MPSAKKGTVCSEIGDVINMTANGVQYKEKNGLIQVPLGSVRQSYV</sequence>
<organism evidence="2">
    <name type="scientific">Pneumocystis jirovecii</name>
    <name type="common">Human pneumocystis pneumonia agent</name>
    <dbReference type="NCBI Taxonomy" id="42068"/>
    <lineage>
        <taxon>Eukaryota</taxon>
        <taxon>Fungi</taxon>
        <taxon>Dikarya</taxon>
        <taxon>Ascomycota</taxon>
        <taxon>Taphrinomycotina</taxon>
        <taxon>Pneumocystomycetes</taxon>
        <taxon>Pneumocystaceae</taxon>
        <taxon>Pneumocystis</taxon>
    </lineage>
</organism>
<name>L0PA70_PNEJI</name>
<feature type="non-terminal residue" evidence="1">
    <location>
        <position position="45"/>
    </location>
</feature>
<dbReference type="AlphaFoldDB" id="L0PA70"/>
<gene>
    <name evidence="1" type="ORF">PNEJI1_002938</name>
</gene>
<evidence type="ECO:0000313" key="2">
    <source>
        <dbReference type="Proteomes" id="UP000010422"/>
    </source>
</evidence>
<proteinExistence type="predicted"/>
<dbReference type="VEuPathDB" id="FungiDB:PNEJI1_002938"/>
<dbReference type="InParanoid" id="L0PA70"/>
<accession>L0PA70</accession>